<feature type="non-terminal residue" evidence="2">
    <location>
        <position position="1"/>
    </location>
</feature>
<protein>
    <recommendedName>
        <fullName evidence="1">HAT C-terminal dimerisation domain-containing protein</fullName>
    </recommendedName>
</protein>
<organism evidence="2 3">
    <name type="scientific">Wolfiporia cocos (strain MD-104)</name>
    <name type="common">Brown rot fungus</name>
    <dbReference type="NCBI Taxonomy" id="742152"/>
    <lineage>
        <taxon>Eukaryota</taxon>
        <taxon>Fungi</taxon>
        <taxon>Dikarya</taxon>
        <taxon>Basidiomycota</taxon>
        <taxon>Agaricomycotina</taxon>
        <taxon>Agaricomycetes</taxon>
        <taxon>Polyporales</taxon>
        <taxon>Phaeolaceae</taxon>
        <taxon>Wolfiporia</taxon>
    </lineage>
</organism>
<dbReference type="Proteomes" id="UP000218811">
    <property type="component" value="Unassembled WGS sequence"/>
</dbReference>
<evidence type="ECO:0000259" key="1">
    <source>
        <dbReference type="Pfam" id="PF05699"/>
    </source>
</evidence>
<dbReference type="OrthoDB" id="2790802at2759"/>
<dbReference type="InterPro" id="IPR012337">
    <property type="entry name" value="RNaseH-like_sf"/>
</dbReference>
<feature type="non-terminal residue" evidence="2">
    <location>
        <position position="58"/>
    </location>
</feature>
<dbReference type="AlphaFoldDB" id="A0A2H3JEK2"/>
<keyword evidence="3" id="KW-1185">Reference proteome</keyword>
<evidence type="ECO:0000313" key="3">
    <source>
        <dbReference type="Proteomes" id="UP000218811"/>
    </source>
</evidence>
<accession>A0A2H3JEK2</accession>
<feature type="domain" description="HAT C-terminal dimerisation" evidence="1">
    <location>
        <begin position="1"/>
        <end position="51"/>
    </location>
</feature>
<evidence type="ECO:0000313" key="2">
    <source>
        <dbReference type="EMBL" id="PCH40311.1"/>
    </source>
</evidence>
<dbReference type="GO" id="GO:0046983">
    <property type="term" value="F:protein dimerization activity"/>
    <property type="evidence" value="ECO:0007669"/>
    <property type="project" value="InterPro"/>
</dbReference>
<name>A0A2H3JEK2_WOLCO</name>
<sequence length="58" mass="6533">YPTIFALAMDILPIQGSAVPRECVFSSAKETKTSRRNHIKPELMEALQILKFSVRKGN</sequence>
<dbReference type="SUPFAM" id="SSF53098">
    <property type="entry name" value="Ribonuclease H-like"/>
    <property type="match status" value="1"/>
</dbReference>
<proteinExistence type="predicted"/>
<gene>
    <name evidence="2" type="ORF">WOLCODRAFT_35299</name>
</gene>
<dbReference type="OMA" id="VPRECVF"/>
<dbReference type="STRING" id="742152.A0A2H3JEK2"/>
<dbReference type="Pfam" id="PF05699">
    <property type="entry name" value="Dimer_Tnp_hAT"/>
    <property type="match status" value="1"/>
</dbReference>
<dbReference type="InterPro" id="IPR008906">
    <property type="entry name" value="HATC_C_dom"/>
</dbReference>
<dbReference type="EMBL" id="KB468053">
    <property type="protein sequence ID" value="PCH40311.1"/>
    <property type="molecule type" value="Genomic_DNA"/>
</dbReference>
<reference evidence="2 3" key="1">
    <citation type="journal article" date="2012" name="Science">
        <title>The Paleozoic origin of enzymatic lignin decomposition reconstructed from 31 fungal genomes.</title>
        <authorList>
            <person name="Floudas D."/>
            <person name="Binder M."/>
            <person name="Riley R."/>
            <person name="Barry K."/>
            <person name="Blanchette R.A."/>
            <person name="Henrissat B."/>
            <person name="Martinez A.T."/>
            <person name="Otillar R."/>
            <person name="Spatafora J.W."/>
            <person name="Yadav J.S."/>
            <person name="Aerts A."/>
            <person name="Benoit I."/>
            <person name="Boyd A."/>
            <person name="Carlson A."/>
            <person name="Copeland A."/>
            <person name="Coutinho P.M."/>
            <person name="de Vries R.P."/>
            <person name="Ferreira P."/>
            <person name="Findley K."/>
            <person name="Foster B."/>
            <person name="Gaskell J."/>
            <person name="Glotzer D."/>
            <person name="Gorecki P."/>
            <person name="Heitman J."/>
            <person name="Hesse C."/>
            <person name="Hori C."/>
            <person name="Igarashi K."/>
            <person name="Jurgens J.A."/>
            <person name="Kallen N."/>
            <person name="Kersten P."/>
            <person name="Kohler A."/>
            <person name="Kuees U."/>
            <person name="Kumar T.K.A."/>
            <person name="Kuo A."/>
            <person name="LaButti K."/>
            <person name="Larrondo L.F."/>
            <person name="Lindquist E."/>
            <person name="Ling A."/>
            <person name="Lombard V."/>
            <person name="Lucas S."/>
            <person name="Lundell T."/>
            <person name="Martin R."/>
            <person name="McLaughlin D.J."/>
            <person name="Morgenstern I."/>
            <person name="Morin E."/>
            <person name="Murat C."/>
            <person name="Nagy L.G."/>
            <person name="Nolan M."/>
            <person name="Ohm R.A."/>
            <person name="Patyshakuliyeva A."/>
            <person name="Rokas A."/>
            <person name="Ruiz-Duenas F.J."/>
            <person name="Sabat G."/>
            <person name="Salamov A."/>
            <person name="Samejima M."/>
            <person name="Schmutz J."/>
            <person name="Slot J.C."/>
            <person name="St John F."/>
            <person name="Stenlid J."/>
            <person name="Sun H."/>
            <person name="Sun S."/>
            <person name="Syed K."/>
            <person name="Tsang A."/>
            <person name="Wiebenga A."/>
            <person name="Young D."/>
            <person name="Pisabarro A."/>
            <person name="Eastwood D.C."/>
            <person name="Martin F."/>
            <person name="Cullen D."/>
            <person name="Grigoriev I.V."/>
            <person name="Hibbett D.S."/>
        </authorList>
    </citation>
    <scope>NUCLEOTIDE SEQUENCE [LARGE SCALE GENOMIC DNA]</scope>
    <source>
        <strain evidence="2 3">MD-104</strain>
    </source>
</reference>